<gene>
    <name evidence="1" type="ORF">ANN_16933</name>
</gene>
<keyword evidence="2" id="KW-1185">Reference proteome</keyword>
<dbReference type="EMBL" id="JAJSOF020000021">
    <property type="protein sequence ID" value="KAJ4436801.1"/>
    <property type="molecule type" value="Genomic_DNA"/>
</dbReference>
<evidence type="ECO:0000313" key="1">
    <source>
        <dbReference type="EMBL" id="KAJ4436801.1"/>
    </source>
</evidence>
<evidence type="ECO:0000313" key="2">
    <source>
        <dbReference type="Proteomes" id="UP001148838"/>
    </source>
</evidence>
<name>A0ABQ8SSU1_PERAM</name>
<organism evidence="1 2">
    <name type="scientific">Periplaneta americana</name>
    <name type="common">American cockroach</name>
    <name type="synonym">Blatta americana</name>
    <dbReference type="NCBI Taxonomy" id="6978"/>
    <lineage>
        <taxon>Eukaryota</taxon>
        <taxon>Metazoa</taxon>
        <taxon>Ecdysozoa</taxon>
        <taxon>Arthropoda</taxon>
        <taxon>Hexapoda</taxon>
        <taxon>Insecta</taxon>
        <taxon>Pterygota</taxon>
        <taxon>Neoptera</taxon>
        <taxon>Polyneoptera</taxon>
        <taxon>Dictyoptera</taxon>
        <taxon>Blattodea</taxon>
        <taxon>Blattoidea</taxon>
        <taxon>Blattidae</taxon>
        <taxon>Blattinae</taxon>
        <taxon>Periplaneta</taxon>
    </lineage>
</organism>
<reference evidence="1 2" key="1">
    <citation type="journal article" date="2022" name="Allergy">
        <title>Genome assembly and annotation of Periplaneta americana reveal a comprehensive cockroach allergen profile.</title>
        <authorList>
            <person name="Wang L."/>
            <person name="Xiong Q."/>
            <person name="Saelim N."/>
            <person name="Wang L."/>
            <person name="Nong W."/>
            <person name="Wan A.T."/>
            <person name="Shi M."/>
            <person name="Liu X."/>
            <person name="Cao Q."/>
            <person name="Hui J.H.L."/>
            <person name="Sookrung N."/>
            <person name="Leung T.F."/>
            <person name="Tungtrongchitr A."/>
            <person name="Tsui S.K.W."/>
        </authorList>
    </citation>
    <scope>NUCLEOTIDE SEQUENCE [LARGE SCALE GENOMIC DNA]</scope>
    <source>
        <strain evidence="1">PWHHKU_190912</strain>
    </source>
</reference>
<comment type="caution">
    <text evidence="1">The sequence shown here is derived from an EMBL/GenBank/DDBJ whole genome shotgun (WGS) entry which is preliminary data.</text>
</comment>
<dbReference type="Proteomes" id="UP001148838">
    <property type="component" value="Unassembled WGS sequence"/>
</dbReference>
<accession>A0ABQ8SSU1</accession>
<protein>
    <submittedName>
        <fullName evidence="1">Uncharacterized protein</fullName>
    </submittedName>
</protein>
<sequence>MRGQGSVTCPKIATDRPINQLAAPSIKGDEGPYLEDCVRLLGVVFPRIRVPSSPRHCCDTFPRGHKFPPHPCRKYLKCPAFQLELNNVVHTCGVTDHDKFVSNNVCKTFSQFIERFFDNRLDDESFSTE</sequence>
<proteinExistence type="predicted"/>